<dbReference type="PANTHER" id="PTHR30244:SF34">
    <property type="entry name" value="DTDP-4-AMINO-4,6-DIDEOXYGALACTOSE TRANSAMINASE"/>
    <property type="match status" value="1"/>
</dbReference>
<dbReference type="PANTHER" id="PTHR30244">
    <property type="entry name" value="TRANSAMINASE"/>
    <property type="match status" value="1"/>
</dbReference>
<dbReference type="SUPFAM" id="SSF53383">
    <property type="entry name" value="PLP-dependent transferases"/>
    <property type="match status" value="1"/>
</dbReference>
<dbReference type="InterPro" id="IPR000653">
    <property type="entry name" value="DegT/StrS_aminotransferase"/>
</dbReference>
<dbReference type="Proteomes" id="UP000186817">
    <property type="component" value="Unassembled WGS sequence"/>
</dbReference>
<evidence type="ECO:0000313" key="2">
    <source>
        <dbReference type="EMBL" id="OLQ01944.1"/>
    </source>
</evidence>
<dbReference type="AlphaFoldDB" id="A0A1Q9E3E3"/>
<evidence type="ECO:0000256" key="1">
    <source>
        <dbReference type="SAM" id="MobiDB-lite"/>
    </source>
</evidence>
<reference evidence="2 3" key="1">
    <citation type="submission" date="2016-02" db="EMBL/GenBank/DDBJ databases">
        <title>Genome analysis of coral dinoflagellate symbionts highlights evolutionary adaptations to a symbiotic lifestyle.</title>
        <authorList>
            <person name="Aranda M."/>
            <person name="Li Y."/>
            <person name="Liew Y.J."/>
            <person name="Baumgarten S."/>
            <person name="Simakov O."/>
            <person name="Wilson M."/>
            <person name="Piel J."/>
            <person name="Ashoor H."/>
            <person name="Bougouffa S."/>
            <person name="Bajic V.B."/>
            <person name="Ryu T."/>
            <person name="Ravasi T."/>
            <person name="Bayer T."/>
            <person name="Micklem G."/>
            <person name="Kim H."/>
            <person name="Bhak J."/>
            <person name="Lajeunesse T.C."/>
            <person name="Voolstra C.R."/>
        </authorList>
    </citation>
    <scope>NUCLEOTIDE SEQUENCE [LARGE SCALE GENOMIC DNA]</scope>
    <source>
        <strain evidence="2 3">CCMP2467</strain>
    </source>
</reference>
<feature type="region of interest" description="Disordered" evidence="1">
    <location>
        <begin position="23"/>
        <end position="49"/>
    </location>
</feature>
<dbReference type="Gene3D" id="3.40.640.10">
    <property type="entry name" value="Type I PLP-dependent aspartate aminotransferase-like (Major domain)"/>
    <property type="match status" value="1"/>
</dbReference>
<evidence type="ECO:0000313" key="3">
    <source>
        <dbReference type="Proteomes" id="UP000186817"/>
    </source>
</evidence>
<dbReference type="Pfam" id="PF01041">
    <property type="entry name" value="DegT_DnrJ_EryC1"/>
    <property type="match status" value="1"/>
</dbReference>
<accession>A0A1Q9E3E3</accession>
<dbReference type="InterPro" id="IPR015421">
    <property type="entry name" value="PyrdxlP-dep_Trfase_major"/>
</dbReference>
<dbReference type="InterPro" id="IPR015424">
    <property type="entry name" value="PyrdxlP-dep_Trfase"/>
</dbReference>
<dbReference type="GO" id="GO:0008483">
    <property type="term" value="F:transaminase activity"/>
    <property type="evidence" value="ECO:0007669"/>
    <property type="project" value="TreeGrafter"/>
</dbReference>
<organism evidence="2 3">
    <name type="scientific">Symbiodinium microadriaticum</name>
    <name type="common">Dinoflagellate</name>
    <name type="synonym">Zooxanthella microadriatica</name>
    <dbReference type="NCBI Taxonomy" id="2951"/>
    <lineage>
        <taxon>Eukaryota</taxon>
        <taxon>Sar</taxon>
        <taxon>Alveolata</taxon>
        <taxon>Dinophyceae</taxon>
        <taxon>Suessiales</taxon>
        <taxon>Symbiodiniaceae</taxon>
        <taxon>Symbiodinium</taxon>
    </lineage>
</organism>
<dbReference type="GO" id="GO:0000271">
    <property type="term" value="P:polysaccharide biosynthetic process"/>
    <property type="evidence" value="ECO:0007669"/>
    <property type="project" value="TreeGrafter"/>
</dbReference>
<sequence>MDTAHSLQSSVLPPPGLEGFCAHKCDPKKPLKRRRGKRPSPAKVSRDSRRQHKFIGTSLGLPSTTRLAGVIQALVLGATGVLSEDINACLSKGSAKGRRRDVLPLPLLLEWPADVDLMGSKAADALHFAKFCIVSLNVLWSDFKTSRLCRTAPGKPTAPQLEAQKHIAAKTARMLSRFNSASGEYVKLVAREIACGKMRLRRSVRGVAPVFAVGKSAAGHQRKIWNGAELSEVAARPPAPPRLANPSSFLDLDLEPQEAVWFSKRDAETFFDVLKVPEELTPWFGQPAVRVKDLLEAGAFDIDFVNSLVDDLDATPLQVSEDIFPVSTVWPMGFSWSSVVAQSTTLACVTRAGVPLECALSVECPPPSHQAELCMVATDDVVFMHRDKARASETLQKFDSCLEEAGIPRKAVKDVTCADEVTALGCDIHSRPHVAEPSKPKLVTCVSALLDVLGQKRASPRAVNGLLGIPWASTVYDFVRQQPDTHKAELPVAVLRELAVALGLMPLLSVSLDRQYLGDLLACDAAPEFGFGVSACRCSPDLLKRVGRLAERRGDYVRVHKAPGADERTRLGNPHRLSLAKEDFRDVVSAPARWTAHSSTLEGHALLLTLKWASRSVAKHHKKLAIMVDAKAVLGAASKGRTSAAAVRGVVRAVGAYSLCCDFLLRLVYIPSEDNPADAPRKALSPCPWLPDALRVTPSSWLGDHVRQLLDELSEFTARHLATVLWSFAKSPAGRLDTVASLATEVPRLLPDMSAQGLANCFFALARKSLACCPSAAAIGLQFCPLDSTGVLTIGKTEMAAVISEFKNGYAQDSPMCATDVDTESTGASSSEDGTVKGRLVDVPKKTGMRNLQLLMDEDMLNRYQAKKEACNFLLKCETWFAEYLGMSAEHEVLFPDDTVEQIRVYSNAFTFNAVPSACLVAGFGETLKLIEATSELVIDLDHLEKCVQDDLKSGKFAPGKMILVLSYMRGRVPDMHRVLAICEKYQIQLLEDSAHGYGCSFDGRKCGSFGVVSTISSQANKLVNTGEGGMVFTNNDEIQAFFIFSAGSYEELWKKHESMSPPEEVCLKYKYTTVNKSVRMTNIQGALMHPQLAVMNDRIDQHNEMYYYLVRTTSEKLEEVCGKDASKRIEFIAQAHSLVGPVYDSLQIRILDKDGRPSAEEFAGLTGFLKAFSLQLWYINAEAIHPDVLPQTRRVLANVCDLRLLLNSAERWPCEKRL</sequence>
<keyword evidence="3" id="KW-1185">Reference proteome</keyword>
<dbReference type="GO" id="GO:0030170">
    <property type="term" value="F:pyridoxal phosphate binding"/>
    <property type="evidence" value="ECO:0007669"/>
    <property type="project" value="TreeGrafter"/>
</dbReference>
<dbReference type="OrthoDB" id="422066at2759"/>
<proteinExistence type="predicted"/>
<protein>
    <submittedName>
        <fullName evidence="2">UDP-N-acetylbacillosamine transaminase</fullName>
    </submittedName>
</protein>
<comment type="caution">
    <text evidence="2">The sequence shown here is derived from an EMBL/GenBank/DDBJ whole genome shotgun (WGS) entry which is preliminary data.</text>
</comment>
<gene>
    <name evidence="2" type="primary">pglE</name>
    <name evidence="2" type="ORF">AK812_SmicGene15260</name>
</gene>
<feature type="compositionally biased region" description="Basic residues" evidence="1">
    <location>
        <begin position="30"/>
        <end position="40"/>
    </location>
</feature>
<name>A0A1Q9E3E3_SYMMI</name>
<dbReference type="EMBL" id="LSRX01000277">
    <property type="protein sequence ID" value="OLQ01944.1"/>
    <property type="molecule type" value="Genomic_DNA"/>
</dbReference>